<protein>
    <recommendedName>
        <fullName evidence="4">Flagellin C-terminal domain-containing protein</fullName>
    </recommendedName>
</protein>
<sequence length="335" mass="35873">MSINSIGDLAQSFMLRQQNVDLKTRMGSLVEELSSGKTSDIGRHLSGSYSYLADVDRNLTLLDAYEDATGEAILFTDGMQNVLGKFQDLVSDLGLAAMSASNAGLSSVVGNVSDRAVQDMRVMVSALNTDIAGRSMFSGVDTDTAALISADEILDELRVLVAGETTLTGIQAQLDAWFEDTGGGYETTAYLGATTSLSPFQLGAGETVDLDLRADDPAIRVLLKHAAMAALAGDGALGFPDALQKEMLGAAGEGMSFEQQSLVRIRADLGYTQSRAEEGMVRISAERTSFLMARTNLLEVDPYETATRLEDVQFQLESLYAVTVKLSRLSLTDYL</sequence>
<name>A0A418SB53_9RHOB</name>
<evidence type="ECO:0000256" key="1">
    <source>
        <dbReference type="ARBA" id="ARBA00004365"/>
    </source>
</evidence>
<feature type="domain" description="Flagellin C-terminal" evidence="4">
    <location>
        <begin position="262"/>
        <end position="335"/>
    </location>
</feature>
<proteinExistence type="inferred from homology"/>
<evidence type="ECO:0000313" key="5">
    <source>
        <dbReference type="EMBL" id="QPM91348.1"/>
    </source>
</evidence>
<dbReference type="AlphaFoldDB" id="A0A418SB53"/>
<dbReference type="Pfam" id="PF00700">
    <property type="entry name" value="Flagellin_C"/>
    <property type="match status" value="1"/>
</dbReference>
<dbReference type="SUPFAM" id="SSF64518">
    <property type="entry name" value="Phase 1 flagellin"/>
    <property type="match status" value="1"/>
</dbReference>
<reference evidence="5 6" key="1">
    <citation type="submission" date="2020-08" db="EMBL/GenBank/DDBJ databases">
        <title>Genome sequence of Rhodobacteraceae bacterium Lw-13e.</title>
        <authorList>
            <person name="Poehlein A."/>
            <person name="Wolter L."/>
            <person name="Daniel R."/>
            <person name="Brinkhoff T."/>
        </authorList>
    </citation>
    <scope>NUCLEOTIDE SEQUENCE [LARGE SCALE GENOMIC DNA]</scope>
    <source>
        <strain evidence="5 6">Lw-13e</strain>
    </source>
</reference>
<dbReference type="PANTHER" id="PTHR42792:SF1">
    <property type="entry name" value="FLAGELLAR HOOK-ASSOCIATED PROTEIN 3"/>
    <property type="match status" value="1"/>
</dbReference>
<evidence type="ECO:0000256" key="3">
    <source>
        <dbReference type="ARBA" id="ARBA00023143"/>
    </source>
</evidence>
<keyword evidence="3" id="KW-0975">Bacterial flagellum</keyword>
<dbReference type="InterPro" id="IPR046358">
    <property type="entry name" value="Flagellin_C"/>
</dbReference>
<dbReference type="GO" id="GO:0005198">
    <property type="term" value="F:structural molecule activity"/>
    <property type="evidence" value="ECO:0007669"/>
    <property type="project" value="InterPro"/>
</dbReference>
<organism evidence="5 6">
    <name type="scientific">Pseudooceanicola algae</name>
    <dbReference type="NCBI Taxonomy" id="1537215"/>
    <lineage>
        <taxon>Bacteria</taxon>
        <taxon>Pseudomonadati</taxon>
        <taxon>Pseudomonadota</taxon>
        <taxon>Alphaproteobacteria</taxon>
        <taxon>Rhodobacterales</taxon>
        <taxon>Paracoccaceae</taxon>
        <taxon>Pseudooceanicola</taxon>
    </lineage>
</organism>
<dbReference type="Gene3D" id="1.20.1330.10">
    <property type="entry name" value="f41 fragment of flagellin, N-terminal domain"/>
    <property type="match status" value="1"/>
</dbReference>
<gene>
    <name evidence="5" type="ORF">PSAL_026010</name>
</gene>
<evidence type="ECO:0000256" key="2">
    <source>
        <dbReference type="ARBA" id="ARBA00005709"/>
    </source>
</evidence>
<dbReference type="OrthoDB" id="7312911at2"/>
<dbReference type="InterPro" id="IPR001492">
    <property type="entry name" value="Flagellin"/>
</dbReference>
<dbReference type="EMBL" id="CP060436">
    <property type="protein sequence ID" value="QPM91348.1"/>
    <property type="molecule type" value="Genomic_DNA"/>
</dbReference>
<dbReference type="PANTHER" id="PTHR42792">
    <property type="entry name" value="FLAGELLIN"/>
    <property type="match status" value="1"/>
</dbReference>
<dbReference type="GO" id="GO:0009288">
    <property type="term" value="C:bacterial-type flagellum"/>
    <property type="evidence" value="ECO:0007669"/>
    <property type="project" value="UniProtKB-SubCell"/>
</dbReference>
<keyword evidence="6" id="KW-1185">Reference proteome</keyword>
<evidence type="ECO:0000259" key="4">
    <source>
        <dbReference type="Pfam" id="PF00700"/>
    </source>
</evidence>
<comment type="similarity">
    <text evidence="2">Belongs to the bacterial flagellin family.</text>
</comment>
<evidence type="ECO:0000313" key="6">
    <source>
        <dbReference type="Proteomes" id="UP000283786"/>
    </source>
</evidence>
<accession>A0A418SB53</accession>
<dbReference type="Proteomes" id="UP000283786">
    <property type="component" value="Chromosome"/>
</dbReference>
<comment type="subcellular location">
    <subcellularLocation>
        <location evidence="1">Bacterial flagellum</location>
    </subcellularLocation>
</comment>
<dbReference type="KEGG" id="palw:PSAL_026010"/>
<dbReference type="RefSeq" id="WP_119841058.1">
    <property type="nucleotide sequence ID" value="NZ_CP060436.1"/>
</dbReference>